<name>A0A1E8PW64_9MYCO</name>
<feature type="domain" description="Glycosyl transferase family 1" evidence="2">
    <location>
        <begin position="187"/>
        <end position="325"/>
    </location>
</feature>
<dbReference type="PANTHER" id="PTHR46401">
    <property type="entry name" value="GLYCOSYLTRANSFERASE WBBK-RELATED"/>
    <property type="match status" value="1"/>
</dbReference>
<dbReference type="InterPro" id="IPR001296">
    <property type="entry name" value="Glyco_trans_1"/>
</dbReference>
<keyword evidence="1 3" id="KW-0808">Transferase</keyword>
<dbReference type="Gene3D" id="3.40.50.2000">
    <property type="entry name" value="Glycogen Phosphorylase B"/>
    <property type="match status" value="2"/>
</dbReference>
<dbReference type="SUPFAM" id="SSF53756">
    <property type="entry name" value="UDP-Glycosyltransferase/glycogen phosphorylase"/>
    <property type="match status" value="1"/>
</dbReference>
<dbReference type="GO" id="GO:0009103">
    <property type="term" value="P:lipopolysaccharide biosynthetic process"/>
    <property type="evidence" value="ECO:0007669"/>
    <property type="project" value="TreeGrafter"/>
</dbReference>
<dbReference type="Proteomes" id="UP000178953">
    <property type="component" value="Unassembled WGS sequence"/>
</dbReference>
<dbReference type="EMBL" id="MCHX01000113">
    <property type="protein sequence ID" value="OFJ50555.1"/>
    <property type="molecule type" value="Genomic_DNA"/>
</dbReference>
<dbReference type="PANTHER" id="PTHR46401:SF2">
    <property type="entry name" value="GLYCOSYLTRANSFERASE WBBK-RELATED"/>
    <property type="match status" value="1"/>
</dbReference>
<accession>A0A1E8PW64</accession>
<dbReference type="AlphaFoldDB" id="A0A1E8PW64"/>
<dbReference type="OrthoDB" id="9801609at2"/>
<evidence type="ECO:0000313" key="4">
    <source>
        <dbReference type="Proteomes" id="UP000178953"/>
    </source>
</evidence>
<organism evidence="3 4">
    <name type="scientific">Mycolicibacterium grossiae</name>
    <dbReference type="NCBI Taxonomy" id="1552759"/>
    <lineage>
        <taxon>Bacteria</taxon>
        <taxon>Bacillati</taxon>
        <taxon>Actinomycetota</taxon>
        <taxon>Actinomycetes</taxon>
        <taxon>Mycobacteriales</taxon>
        <taxon>Mycobacteriaceae</taxon>
        <taxon>Mycolicibacterium</taxon>
    </lineage>
</organism>
<protein>
    <submittedName>
        <fullName evidence="3">Glycosyltransferase</fullName>
    </submittedName>
</protein>
<dbReference type="RefSeq" id="WP_070356221.1">
    <property type="nucleotide sequence ID" value="NZ_CP043474.1"/>
</dbReference>
<keyword evidence="4" id="KW-1185">Reference proteome</keyword>
<proteinExistence type="predicted"/>
<dbReference type="Pfam" id="PF00534">
    <property type="entry name" value="Glycos_transf_1"/>
    <property type="match status" value="1"/>
</dbReference>
<comment type="caution">
    <text evidence="3">The sequence shown here is derived from an EMBL/GenBank/DDBJ whole genome shotgun (WGS) entry which is preliminary data.</text>
</comment>
<gene>
    <name evidence="3" type="ORF">BEL07_27590</name>
</gene>
<evidence type="ECO:0000313" key="3">
    <source>
        <dbReference type="EMBL" id="OFJ50555.1"/>
    </source>
</evidence>
<reference evidence="3 4" key="1">
    <citation type="submission" date="2016-09" db="EMBL/GenBank/DDBJ databases">
        <title>genome sequence of Mycobacterium sp. 739 SCH.</title>
        <authorList>
            <person name="Greninger A.L."/>
            <person name="Qin X."/>
            <person name="Jerome K."/>
            <person name="Vora S."/>
            <person name="Quinn K."/>
        </authorList>
    </citation>
    <scope>NUCLEOTIDE SEQUENCE [LARGE SCALE GENOMIC DNA]</scope>
    <source>
        <strain evidence="3 4">SCH</strain>
    </source>
</reference>
<sequence>MRRSTTRFVYGALALRPGGSGVQTYIREYLKALPALAPDGADLAALVQADAVGDLPAGVRPLTRPVSSGVVRAVLGALPTWSCDVFHALDVDLPVATSAVTVATVHDLSVFDMPTASSRFRAAGEQRLVGHALRKADLLLAVSEFTAERIRAISGRESTVVELAPASWARPPVADAVPRVRAKYGLPERFVLQVGTVEPRKDVALVADAARELDVPCVLAGAGSTGPDKPASAIGLGYVDVEDLPALYRTATITAYASRYEGFGLPPVEAMACGAAVVASAVGALPQVVGDGAVLVRSGRVDDWVAAMRPLLADPAARDDLRANALTASAAMTWENTVARSIDACRAAGVTT</sequence>
<dbReference type="CDD" id="cd03809">
    <property type="entry name" value="GT4_MtfB-like"/>
    <property type="match status" value="1"/>
</dbReference>
<dbReference type="GO" id="GO:0016757">
    <property type="term" value="F:glycosyltransferase activity"/>
    <property type="evidence" value="ECO:0007669"/>
    <property type="project" value="InterPro"/>
</dbReference>
<evidence type="ECO:0000259" key="2">
    <source>
        <dbReference type="Pfam" id="PF00534"/>
    </source>
</evidence>
<evidence type="ECO:0000256" key="1">
    <source>
        <dbReference type="ARBA" id="ARBA00022679"/>
    </source>
</evidence>